<proteinExistence type="predicted"/>
<organism evidence="1 2">
    <name type="scientific">Acacia crassicarpa</name>
    <name type="common">northern wattle</name>
    <dbReference type="NCBI Taxonomy" id="499986"/>
    <lineage>
        <taxon>Eukaryota</taxon>
        <taxon>Viridiplantae</taxon>
        <taxon>Streptophyta</taxon>
        <taxon>Embryophyta</taxon>
        <taxon>Tracheophyta</taxon>
        <taxon>Spermatophyta</taxon>
        <taxon>Magnoliopsida</taxon>
        <taxon>eudicotyledons</taxon>
        <taxon>Gunneridae</taxon>
        <taxon>Pentapetalae</taxon>
        <taxon>rosids</taxon>
        <taxon>fabids</taxon>
        <taxon>Fabales</taxon>
        <taxon>Fabaceae</taxon>
        <taxon>Caesalpinioideae</taxon>
        <taxon>mimosoid clade</taxon>
        <taxon>Acacieae</taxon>
        <taxon>Acacia</taxon>
    </lineage>
</organism>
<dbReference type="EMBL" id="JAWXYG010000003">
    <property type="protein sequence ID" value="KAK4277103.1"/>
    <property type="molecule type" value="Genomic_DNA"/>
</dbReference>
<evidence type="ECO:0000313" key="1">
    <source>
        <dbReference type="EMBL" id="KAK4277103.1"/>
    </source>
</evidence>
<name>A0AAE1MVB7_9FABA</name>
<accession>A0AAE1MVB7</accession>
<sequence length="128" mass="14384">MLLMLRDLIPRIIETLLLLEETGEKILVDLKEVVASAEIDVDGGCPFCIHYQRPRHTTATCYNRDDASGYNSYSAPHAHYAIGYDSYPQANHATPFFVADPSWYVDSGANYHVTPHPKQLDEISSIVM</sequence>
<gene>
    <name evidence="1" type="ORF">QN277_015153</name>
</gene>
<reference evidence="1" key="1">
    <citation type="submission" date="2023-10" db="EMBL/GenBank/DDBJ databases">
        <title>Chromosome-level genome of the transformable northern wattle, Acacia crassicarpa.</title>
        <authorList>
            <person name="Massaro I."/>
            <person name="Sinha N.R."/>
            <person name="Poethig S."/>
            <person name="Leichty A.R."/>
        </authorList>
    </citation>
    <scope>NUCLEOTIDE SEQUENCE</scope>
    <source>
        <strain evidence="1">Acra3RX</strain>
        <tissue evidence="1">Leaf</tissue>
    </source>
</reference>
<dbReference type="AlphaFoldDB" id="A0AAE1MVB7"/>
<evidence type="ECO:0000313" key="2">
    <source>
        <dbReference type="Proteomes" id="UP001293593"/>
    </source>
</evidence>
<protein>
    <submittedName>
        <fullName evidence="1">Uncharacterized protein</fullName>
    </submittedName>
</protein>
<dbReference type="Proteomes" id="UP001293593">
    <property type="component" value="Unassembled WGS sequence"/>
</dbReference>
<keyword evidence="2" id="KW-1185">Reference proteome</keyword>
<comment type="caution">
    <text evidence="1">The sequence shown here is derived from an EMBL/GenBank/DDBJ whole genome shotgun (WGS) entry which is preliminary data.</text>
</comment>